<comment type="similarity">
    <text evidence="2">Belongs to the methyl-accepting chemotaxis (MCP) protein family.</text>
</comment>
<keyword evidence="1 3" id="KW-0807">Transducer</keyword>
<dbReference type="PANTHER" id="PTHR32089:SF112">
    <property type="entry name" value="LYSOZYME-LIKE PROTEIN-RELATED"/>
    <property type="match status" value="1"/>
</dbReference>
<feature type="transmembrane region" description="Helical" evidence="4">
    <location>
        <begin position="6"/>
        <end position="28"/>
    </location>
</feature>
<feature type="transmembrane region" description="Helical" evidence="4">
    <location>
        <begin position="183"/>
        <end position="206"/>
    </location>
</feature>
<dbReference type="AlphaFoldDB" id="A0A401UL15"/>
<dbReference type="PRINTS" id="PR00260">
    <property type="entry name" value="CHEMTRNSDUCR"/>
</dbReference>
<dbReference type="GO" id="GO:0004888">
    <property type="term" value="F:transmembrane signaling receptor activity"/>
    <property type="evidence" value="ECO:0007669"/>
    <property type="project" value="InterPro"/>
</dbReference>
<sequence length="565" mass="62585">MYLSKFLKLMSAILIMVIISTVMTVYLLNKNFAKATNAINNQVIFKQLGLDLADASNYLTDQARRYVIDGDKTFYDNYWKEVNETKTRDRVVTKLKELNAPQAELDLIEKAKNNSDALIKTEEAAMKAVEVKDLDKARKLMFDSNYDKNKSVIMEPIKQFQEMMNIRAEKEAQNAKSNVNMDLIITDSLIVVLAICIIFAFIILFVKISKLLIISTKLTELSNNEGDLTSRLEINSKDEVGEIAIGYNKMTSNLQNLVKEIRGTVDHFVQSSEQLTATTEEISATMEMVNESIDQISKGSMDLCATTEEVSASTEEIALTTASLSKKAEDSNDASKEIKNRATNVKKNAIEAIKESNEIYEKQRVNIIKAIEEGKVVEQVIVMADSIGNIADQTNLLALNAAIEAARAGESGKGFAVVAEEVRKLAEQSSQAVTNIQNTVIQIKAAFDNLSQSGRDILKFIDDKVKPDYNFLNETGIRYEEDANFVNEMSAGIVLATKQMSETIFEVNSAIQTVSATAEESTASTEEILASINETTTAIQGVARSAQDQSELAEKLNGLIQKFKI</sequence>
<dbReference type="Proteomes" id="UP000287872">
    <property type="component" value="Unassembled WGS sequence"/>
</dbReference>
<dbReference type="EMBL" id="BHYK01000008">
    <property type="protein sequence ID" value="GCD10228.1"/>
    <property type="molecule type" value="Genomic_DNA"/>
</dbReference>
<dbReference type="GO" id="GO:0007165">
    <property type="term" value="P:signal transduction"/>
    <property type="evidence" value="ECO:0007669"/>
    <property type="project" value="UniProtKB-KW"/>
</dbReference>
<keyword evidence="4" id="KW-1133">Transmembrane helix</keyword>
<feature type="domain" description="HAMP" evidence="6">
    <location>
        <begin position="214"/>
        <end position="259"/>
    </location>
</feature>
<evidence type="ECO:0000256" key="4">
    <source>
        <dbReference type="SAM" id="Phobius"/>
    </source>
</evidence>
<keyword evidence="8" id="KW-1185">Reference proteome</keyword>
<dbReference type="GO" id="GO:0016020">
    <property type="term" value="C:membrane"/>
    <property type="evidence" value="ECO:0007669"/>
    <property type="project" value="InterPro"/>
</dbReference>
<dbReference type="GO" id="GO:0006935">
    <property type="term" value="P:chemotaxis"/>
    <property type="evidence" value="ECO:0007669"/>
    <property type="project" value="InterPro"/>
</dbReference>
<comment type="caution">
    <text evidence="7">The sequence shown here is derived from an EMBL/GenBank/DDBJ whole genome shotgun (WGS) entry which is preliminary data.</text>
</comment>
<reference evidence="7 8" key="1">
    <citation type="submission" date="2018-11" db="EMBL/GenBank/DDBJ databases">
        <title>Genome sequencing and assembly of Clostridium tagluense strain A121.</title>
        <authorList>
            <person name="Murakami T."/>
            <person name="Segawa T."/>
            <person name="Shcherbakova V.A."/>
            <person name="Mori H."/>
            <person name="Yoshimura Y."/>
        </authorList>
    </citation>
    <scope>NUCLEOTIDE SEQUENCE [LARGE SCALE GENOMIC DNA]</scope>
    <source>
        <strain evidence="7 8">A121</strain>
    </source>
</reference>
<accession>A0A401UL15</accession>
<dbReference type="InterPro" id="IPR003660">
    <property type="entry name" value="HAMP_dom"/>
</dbReference>
<gene>
    <name evidence="7" type="ORF">Ctaglu_18510</name>
</gene>
<dbReference type="SMART" id="SM00283">
    <property type="entry name" value="MA"/>
    <property type="match status" value="1"/>
</dbReference>
<dbReference type="OrthoDB" id="9814363at2"/>
<dbReference type="Pfam" id="PF00672">
    <property type="entry name" value="HAMP"/>
    <property type="match status" value="1"/>
</dbReference>
<dbReference type="SUPFAM" id="SSF58104">
    <property type="entry name" value="Methyl-accepting chemotaxis protein (MCP) signaling domain"/>
    <property type="match status" value="1"/>
</dbReference>
<keyword evidence="4" id="KW-0472">Membrane</keyword>
<evidence type="ECO:0000313" key="7">
    <source>
        <dbReference type="EMBL" id="GCD10228.1"/>
    </source>
</evidence>
<evidence type="ECO:0000259" key="5">
    <source>
        <dbReference type="PROSITE" id="PS50111"/>
    </source>
</evidence>
<dbReference type="InterPro" id="IPR004090">
    <property type="entry name" value="Chemotax_Me-accpt_rcpt"/>
</dbReference>
<organism evidence="7 8">
    <name type="scientific">Clostridium tagluense</name>
    <dbReference type="NCBI Taxonomy" id="360422"/>
    <lineage>
        <taxon>Bacteria</taxon>
        <taxon>Bacillati</taxon>
        <taxon>Bacillota</taxon>
        <taxon>Clostridia</taxon>
        <taxon>Eubacteriales</taxon>
        <taxon>Clostridiaceae</taxon>
        <taxon>Clostridium</taxon>
    </lineage>
</organism>
<dbReference type="PROSITE" id="PS50885">
    <property type="entry name" value="HAMP"/>
    <property type="match status" value="1"/>
</dbReference>
<dbReference type="PANTHER" id="PTHR32089">
    <property type="entry name" value="METHYL-ACCEPTING CHEMOTAXIS PROTEIN MCPB"/>
    <property type="match status" value="1"/>
</dbReference>
<dbReference type="RefSeq" id="WP_125000442.1">
    <property type="nucleotide sequence ID" value="NZ_BHYK01000008.1"/>
</dbReference>
<dbReference type="CDD" id="cd06225">
    <property type="entry name" value="HAMP"/>
    <property type="match status" value="1"/>
</dbReference>
<keyword evidence="4" id="KW-0812">Transmembrane</keyword>
<evidence type="ECO:0000256" key="1">
    <source>
        <dbReference type="ARBA" id="ARBA00023224"/>
    </source>
</evidence>
<proteinExistence type="inferred from homology"/>
<dbReference type="PROSITE" id="PS50111">
    <property type="entry name" value="CHEMOTAXIS_TRANSDUC_2"/>
    <property type="match status" value="1"/>
</dbReference>
<dbReference type="InterPro" id="IPR004089">
    <property type="entry name" value="MCPsignal_dom"/>
</dbReference>
<evidence type="ECO:0000256" key="2">
    <source>
        <dbReference type="ARBA" id="ARBA00029447"/>
    </source>
</evidence>
<feature type="domain" description="Methyl-accepting transducer" evidence="5">
    <location>
        <begin position="278"/>
        <end position="529"/>
    </location>
</feature>
<dbReference type="Gene3D" id="1.10.287.950">
    <property type="entry name" value="Methyl-accepting chemotaxis protein"/>
    <property type="match status" value="1"/>
</dbReference>
<evidence type="ECO:0000259" key="6">
    <source>
        <dbReference type="PROSITE" id="PS50885"/>
    </source>
</evidence>
<evidence type="ECO:0000313" key="8">
    <source>
        <dbReference type="Proteomes" id="UP000287872"/>
    </source>
</evidence>
<protein>
    <submittedName>
        <fullName evidence="7">Methyl-accepting chemotaxis protein</fullName>
    </submittedName>
</protein>
<name>A0A401UL15_9CLOT</name>
<evidence type="ECO:0000256" key="3">
    <source>
        <dbReference type="PROSITE-ProRule" id="PRU00284"/>
    </source>
</evidence>
<dbReference type="Pfam" id="PF00015">
    <property type="entry name" value="MCPsignal"/>
    <property type="match status" value="1"/>
</dbReference>